<accession>A0AAD5SRI3</accession>
<keyword evidence="2" id="KW-1185">Reference proteome</keyword>
<dbReference type="PANTHER" id="PTHR32428">
    <property type="entry name" value="TARGET OF RAPAMYCIN COMPLEX 2 SUBUNIT BIT61-RELATED"/>
    <property type="match status" value="1"/>
</dbReference>
<dbReference type="PANTHER" id="PTHR32428:SF2">
    <property type="entry name" value="TARGET OF RAPAMYCIN COMPLEX 2 SUBUNIT BIT61-RELATED"/>
    <property type="match status" value="1"/>
</dbReference>
<dbReference type="InterPro" id="IPR013745">
    <property type="entry name" value="Bit61/PRR5"/>
</dbReference>
<evidence type="ECO:0000313" key="1">
    <source>
        <dbReference type="EMBL" id="KAJ3093298.1"/>
    </source>
</evidence>
<dbReference type="GO" id="GO:0031932">
    <property type="term" value="C:TORC2 complex"/>
    <property type="evidence" value="ECO:0007669"/>
    <property type="project" value="TreeGrafter"/>
</dbReference>
<dbReference type="AlphaFoldDB" id="A0AAD5SRI3"/>
<evidence type="ECO:0000313" key="2">
    <source>
        <dbReference type="Proteomes" id="UP001211907"/>
    </source>
</evidence>
<comment type="caution">
    <text evidence="1">The sequence shown here is derived from an EMBL/GenBank/DDBJ whole genome shotgun (WGS) entry which is preliminary data.</text>
</comment>
<organism evidence="1 2">
    <name type="scientific">Physocladia obscura</name>
    <dbReference type="NCBI Taxonomy" id="109957"/>
    <lineage>
        <taxon>Eukaryota</taxon>
        <taxon>Fungi</taxon>
        <taxon>Fungi incertae sedis</taxon>
        <taxon>Chytridiomycota</taxon>
        <taxon>Chytridiomycota incertae sedis</taxon>
        <taxon>Chytridiomycetes</taxon>
        <taxon>Chytridiales</taxon>
        <taxon>Chytriomycetaceae</taxon>
        <taxon>Physocladia</taxon>
    </lineage>
</organism>
<dbReference type="Proteomes" id="UP001211907">
    <property type="component" value="Unassembled WGS sequence"/>
</dbReference>
<dbReference type="GO" id="GO:0038203">
    <property type="term" value="P:TORC2 signaling"/>
    <property type="evidence" value="ECO:0007669"/>
    <property type="project" value="TreeGrafter"/>
</dbReference>
<name>A0AAD5SRI3_9FUNG</name>
<gene>
    <name evidence="1" type="ORF">HK100_006699</name>
</gene>
<proteinExistence type="predicted"/>
<dbReference type="EMBL" id="JADGJH010003115">
    <property type="protein sequence ID" value="KAJ3093298.1"/>
    <property type="molecule type" value="Genomic_DNA"/>
</dbReference>
<reference evidence="1" key="1">
    <citation type="submission" date="2020-05" db="EMBL/GenBank/DDBJ databases">
        <title>Phylogenomic resolution of chytrid fungi.</title>
        <authorList>
            <person name="Stajich J.E."/>
            <person name="Amses K."/>
            <person name="Simmons R."/>
            <person name="Seto K."/>
            <person name="Myers J."/>
            <person name="Bonds A."/>
            <person name="Quandt C.A."/>
            <person name="Barry K."/>
            <person name="Liu P."/>
            <person name="Grigoriev I."/>
            <person name="Longcore J.E."/>
            <person name="James T.Y."/>
        </authorList>
    </citation>
    <scope>NUCLEOTIDE SEQUENCE</scope>
    <source>
        <strain evidence="1">JEL0513</strain>
    </source>
</reference>
<protein>
    <recommendedName>
        <fullName evidence="3">HbrB-like protein</fullName>
    </recommendedName>
</protein>
<sequence length="228" mass="25268">MAGFYPAQSAHSAHSIHSLDESSSSAWRSLRAKVLPLFNGEGLRASIEDVNEAVQLWLTESSTSNPTNIRLEIMELVSSGAAILAKKMVVSNDDSLLLPRLLDLWAFFFATVVPCVQGAFVPLNERLVPPVSLSSTLPSSSLSIRSMTLIAFRDQILWPLVNRVETAIPRSFLDIPDKKFPDVSSKCIQMLSVLQSVRSKQIDEKSVKCQQLLVLTRENIKVRESMKS</sequence>
<evidence type="ECO:0008006" key="3">
    <source>
        <dbReference type="Google" id="ProtNLM"/>
    </source>
</evidence>
<dbReference type="Pfam" id="PF08539">
    <property type="entry name" value="HbrB"/>
    <property type="match status" value="1"/>
</dbReference>